<dbReference type="RefSeq" id="WP_349760628.1">
    <property type="nucleotide sequence ID" value="NZ_JBEGCJ010000001.1"/>
</dbReference>
<name>A0ABV1NBE6_9GAMM</name>
<keyword evidence="3" id="KW-1185">Reference proteome</keyword>
<dbReference type="PROSITE" id="PS01332">
    <property type="entry name" value="HTH_RRF2_1"/>
    <property type="match status" value="1"/>
</dbReference>
<dbReference type="InterPro" id="IPR036388">
    <property type="entry name" value="WH-like_DNA-bd_sf"/>
</dbReference>
<proteinExistence type="predicted"/>
<organism evidence="2 3">
    <name type="scientific">Halomonas aquatica</name>
    <dbReference type="NCBI Taxonomy" id="3151123"/>
    <lineage>
        <taxon>Bacteria</taxon>
        <taxon>Pseudomonadati</taxon>
        <taxon>Pseudomonadota</taxon>
        <taxon>Gammaproteobacteria</taxon>
        <taxon>Oceanospirillales</taxon>
        <taxon>Halomonadaceae</taxon>
        <taxon>Halomonas</taxon>
    </lineage>
</organism>
<gene>
    <name evidence="2" type="ORF">ABE960_02435</name>
</gene>
<protein>
    <submittedName>
        <fullName evidence="2">Rrf2 family transcriptional regulator</fullName>
    </submittedName>
</protein>
<evidence type="ECO:0000313" key="2">
    <source>
        <dbReference type="EMBL" id="MEQ6916386.1"/>
    </source>
</evidence>
<evidence type="ECO:0000313" key="3">
    <source>
        <dbReference type="Proteomes" id="UP001442468"/>
    </source>
</evidence>
<accession>A0ABV1NBE6</accession>
<dbReference type="PANTHER" id="PTHR33221:SF5">
    <property type="entry name" value="HTH-TYPE TRANSCRIPTIONAL REGULATOR ISCR"/>
    <property type="match status" value="1"/>
</dbReference>
<evidence type="ECO:0000256" key="1">
    <source>
        <dbReference type="ARBA" id="ARBA00023125"/>
    </source>
</evidence>
<comment type="caution">
    <text evidence="2">The sequence shown here is derived from an EMBL/GenBank/DDBJ whole genome shotgun (WGS) entry which is preliminary data.</text>
</comment>
<keyword evidence="1" id="KW-0238">DNA-binding</keyword>
<sequence>MRLTTKGRYAVTAMLDLAMNAEIGPISLADISKRQEISLSYLEQLFARLRRAGLVDSVRGPGGGYLLAMAPEAITVAQVIEAVNESVDSTRCGGLSDCQQGDTCLTHHLWCELSDHIHGFLRKVTLDQLAGRGEIQAIANRQRGRQDDGILISTT</sequence>
<dbReference type="Proteomes" id="UP001442468">
    <property type="component" value="Unassembled WGS sequence"/>
</dbReference>
<dbReference type="PROSITE" id="PS51197">
    <property type="entry name" value="HTH_RRF2_2"/>
    <property type="match status" value="1"/>
</dbReference>
<dbReference type="PANTHER" id="PTHR33221">
    <property type="entry name" value="WINGED HELIX-TURN-HELIX TRANSCRIPTIONAL REGULATOR, RRF2 FAMILY"/>
    <property type="match status" value="1"/>
</dbReference>
<dbReference type="NCBIfam" id="TIGR00738">
    <property type="entry name" value="rrf2_super"/>
    <property type="match status" value="1"/>
</dbReference>
<dbReference type="InterPro" id="IPR000944">
    <property type="entry name" value="Tscrpt_reg_Rrf2"/>
</dbReference>
<reference evidence="2 3" key="1">
    <citation type="submission" date="2024-05" db="EMBL/GenBank/DDBJ databases">
        <title>Halomonas sp. SSM6 16S ribosomal RNA gene Genome sequencing and assembly.</title>
        <authorList>
            <person name="Yook S."/>
        </authorList>
    </citation>
    <scope>NUCLEOTIDE SEQUENCE [LARGE SCALE GENOMIC DNA]</scope>
    <source>
        <strain evidence="2 3">SSM6</strain>
    </source>
</reference>
<dbReference type="SUPFAM" id="SSF46785">
    <property type="entry name" value="Winged helix' DNA-binding domain"/>
    <property type="match status" value="1"/>
</dbReference>
<dbReference type="Pfam" id="PF02082">
    <property type="entry name" value="Rrf2"/>
    <property type="match status" value="1"/>
</dbReference>
<dbReference type="EMBL" id="JBEGCJ010000001">
    <property type="protein sequence ID" value="MEQ6916386.1"/>
    <property type="molecule type" value="Genomic_DNA"/>
</dbReference>
<dbReference type="InterPro" id="IPR036390">
    <property type="entry name" value="WH_DNA-bd_sf"/>
</dbReference>
<dbReference type="InterPro" id="IPR030489">
    <property type="entry name" value="TR_Rrf2-type_CS"/>
</dbReference>
<dbReference type="Gene3D" id="1.10.10.10">
    <property type="entry name" value="Winged helix-like DNA-binding domain superfamily/Winged helix DNA-binding domain"/>
    <property type="match status" value="1"/>
</dbReference>